<dbReference type="SMART" id="SM00513">
    <property type="entry name" value="SAP"/>
    <property type="match status" value="1"/>
</dbReference>
<gene>
    <name evidence="5" type="ORF">OGATHE_001536</name>
</gene>
<dbReference type="EMBL" id="JAEUBD010000382">
    <property type="protein sequence ID" value="KAH3675197.1"/>
    <property type="molecule type" value="Genomic_DNA"/>
</dbReference>
<protein>
    <recommendedName>
        <fullName evidence="4">SAP domain-containing protein</fullName>
    </recommendedName>
</protein>
<dbReference type="PANTHER" id="PTHR46551">
    <property type="entry name" value="SAP DOMAIN-CONTAINING RIBONUCLEOPROTEIN"/>
    <property type="match status" value="1"/>
</dbReference>
<dbReference type="Pfam" id="PF02037">
    <property type="entry name" value="SAP"/>
    <property type="match status" value="1"/>
</dbReference>
<dbReference type="PROSITE" id="PS50800">
    <property type="entry name" value="SAP"/>
    <property type="match status" value="1"/>
</dbReference>
<reference evidence="5" key="1">
    <citation type="journal article" date="2021" name="Open Biol.">
        <title>Shared evolutionary footprints suggest mitochondrial oxidative damage underlies multiple complex I losses in fungi.</title>
        <authorList>
            <person name="Schikora-Tamarit M.A."/>
            <person name="Marcet-Houben M."/>
            <person name="Nosek J."/>
            <person name="Gabaldon T."/>
        </authorList>
    </citation>
    <scope>NUCLEOTIDE SEQUENCE</scope>
    <source>
        <strain evidence="5">NCAIM Y.01608</strain>
    </source>
</reference>
<name>A0A9P8PN75_9ASCO</name>
<organism evidence="5 6">
    <name type="scientific">Ogataea polymorpha</name>
    <dbReference type="NCBI Taxonomy" id="460523"/>
    <lineage>
        <taxon>Eukaryota</taxon>
        <taxon>Fungi</taxon>
        <taxon>Dikarya</taxon>
        <taxon>Ascomycota</taxon>
        <taxon>Saccharomycotina</taxon>
        <taxon>Pichiomycetes</taxon>
        <taxon>Pichiales</taxon>
        <taxon>Pichiaceae</taxon>
        <taxon>Ogataea</taxon>
    </lineage>
</organism>
<keyword evidence="1" id="KW-0597">Phosphoprotein</keyword>
<keyword evidence="6" id="KW-1185">Reference proteome</keyword>
<evidence type="ECO:0000256" key="3">
    <source>
        <dbReference type="SAM" id="MobiDB-lite"/>
    </source>
</evidence>
<dbReference type="GO" id="GO:0005634">
    <property type="term" value="C:nucleus"/>
    <property type="evidence" value="ECO:0007669"/>
    <property type="project" value="TreeGrafter"/>
</dbReference>
<dbReference type="InterPro" id="IPR052240">
    <property type="entry name" value="SAP_domain_ribonucleoprotein"/>
</dbReference>
<evidence type="ECO:0000256" key="2">
    <source>
        <dbReference type="ARBA" id="ARBA00046328"/>
    </source>
</evidence>
<feature type="region of interest" description="Disordered" evidence="3">
    <location>
        <begin position="169"/>
        <end position="188"/>
    </location>
</feature>
<comment type="caution">
    <text evidence="5">The sequence shown here is derived from an EMBL/GenBank/DDBJ whole genome shotgun (WGS) entry which is preliminary data.</text>
</comment>
<dbReference type="PANTHER" id="PTHR46551:SF1">
    <property type="entry name" value="SAP DOMAIN-CONTAINING RIBONUCLEOPROTEIN"/>
    <property type="match status" value="1"/>
</dbReference>
<dbReference type="GO" id="GO:0016973">
    <property type="term" value="P:poly(A)+ mRNA export from nucleus"/>
    <property type="evidence" value="ECO:0007669"/>
    <property type="project" value="TreeGrafter"/>
</dbReference>
<feature type="domain" description="SAP" evidence="4">
    <location>
        <begin position="4"/>
        <end position="38"/>
    </location>
</feature>
<comment type="similarity">
    <text evidence="2">Belongs to the SAP domain-containing ribonucleoprotein family.</text>
</comment>
<evidence type="ECO:0000313" key="5">
    <source>
        <dbReference type="EMBL" id="KAH3675197.1"/>
    </source>
</evidence>
<feature type="compositionally biased region" description="Basic and acidic residues" evidence="3">
    <location>
        <begin position="50"/>
        <end position="76"/>
    </location>
</feature>
<dbReference type="SUPFAM" id="SSF68906">
    <property type="entry name" value="SAP domain"/>
    <property type="match status" value="1"/>
</dbReference>
<dbReference type="Gene3D" id="1.10.720.30">
    <property type="entry name" value="SAP domain"/>
    <property type="match status" value="1"/>
</dbReference>
<dbReference type="InterPro" id="IPR040746">
    <property type="entry name" value="THO1_MOS11_C"/>
</dbReference>
<dbReference type="InterPro" id="IPR036361">
    <property type="entry name" value="SAP_dom_sf"/>
</dbReference>
<evidence type="ECO:0000259" key="4">
    <source>
        <dbReference type="PROSITE" id="PS50800"/>
    </source>
</evidence>
<proteinExistence type="inferred from homology"/>
<dbReference type="AlphaFoldDB" id="A0A9P8PN75"/>
<feature type="compositionally biased region" description="Basic and acidic residues" evidence="3">
    <location>
        <begin position="97"/>
        <end position="117"/>
    </location>
</feature>
<feature type="region of interest" description="Disordered" evidence="3">
    <location>
        <begin position="39"/>
        <end position="117"/>
    </location>
</feature>
<accession>A0A9P8PN75</accession>
<evidence type="ECO:0000313" key="6">
    <source>
        <dbReference type="Proteomes" id="UP000788993"/>
    </source>
</evidence>
<sequence>MAAYASQTVPQLKELLKQRGLPTNGVKADLIARLEESDKIEAQLDAGEESGARKDEPAPEKEPQPVDSKPEEKKQEPAAQKTAAGAEKPPQGAAAPDSKETPETAREEKKNLNPEELKQAAIELLNKKIARARKFGNEEDIAQLEASLKRIHKFGISLDSALARDLGFRQEKPRQSQGFKNGKKKWRK</sequence>
<dbReference type="Proteomes" id="UP000788993">
    <property type="component" value="Unassembled WGS sequence"/>
</dbReference>
<feature type="compositionally biased region" description="Polar residues" evidence="3">
    <location>
        <begin position="1"/>
        <end position="10"/>
    </location>
</feature>
<evidence type="ECO:0000256" key="1">
    <source>
        <dbReference type="ARBA" id="ARBA00022553"/>
    </source>
</evidence>
<feature type="region of interest" description="Disordered" evidence="3">
    <location>
        <begin position="1"/>
        <end position="25"/>
    </location>
</feature>
<dbReference type="Pfam" id="PF18592">
    <property type="entry name" value="Tho1_MOS11_C"/>
    <property type="match status" value="1"/>
</dbReference>
<reference evidence="5" key="2">
    <citation type="submission" date="2021-01" db="EMBL/GenBank/DDBJ databases">
        <authorList>
            <person name="Schikora-Tamarit M.A."/>
        </authorList>
    </citation>
    <scope>NUCLEOTIDE SEQUENCE</scope>
    <source>
        <strain evidence="5">NCAIM Y.01608</strain>
    </source>
</reference>
<dbReference type="InterPro" id="IPR003034">
    <property type="entry name" value="SAP_dom"/>
</dbReference>